<accession>A0ABQ8TI29</accession>
<gene>
    <name evidence="1" type="ORF">ANN_07140</name>
</gene>
<dbReference type="EMBL" id="JAJSOF020000011">
    <property type="protein sequence ID" value="KAJ4445335.1"/>
    <property type="molecule type" value="Genomic_DNA"/>
</dbReference>
<evidence type="ECO:0000313" key="2">
    <source>
        <dbReference type="Proteomes" id="UP001148838"/>
    </source>
</evidence>
<sequence length="87" mass="9765">MAGLCEGGNEPSGSLKATCNDYNNAEYRLWSMMENTTQARGRDPFNAESVTDRCDGCWTSATHGFLESPSLLAPLTWRVDEQFLRRE</sequence>
<keyword evidence="2" id="KW-1185">Reference proteome</keyword>
<comment type="caution">
    <text evidence="1">The sequence shown here is derived from an EMBL/GenBank/DDBJ whole genome shotgun (WGS) entry which is preliminary data.</text>
</comment>
<proteinExistence type="predicted"/>
<protein>
    <submittedName>
        <fullName evidence="1">Uncharacterized protein</fullName>
    </submittedName>
</protein>
<organism evidence="1 2">
    <name type="scientific">Periplaneta americana</name>
    <name type="common">American cockroach</name>
    <name type="synonym">Blatta americana</name>
    <dbReference type="NCBI Taxonomy" id="6978"/>
    <lineage>
        <taxon>Eukaryota</taxon>
        <taxon>Metazoa</taxon>
        <taxon>Ecdysozoa</taxon>
        <taxon>Arthropoda</taxon>
        <taxon>Hexapoda</taxon>
        <taxon>Insecta</taxon>
        <taxon>Pterygota</taxon>
        <taxon>Neoptera</taxon>
        <taxon>Polyneoptera</taxon>
        <taxon>Dictyoptera</taxon>
        <taxon>Blattodea</taxon>
        <taxon>Blattoidea</taxon>
        <taxon>Blattidae</taxon>
        <taxon>Blattinae</taxon>
        <taxon>Periplaneta</taxon>
    </lineage>
</organism>
<name>A0ABQ8TI29_PERAM</name>
<reference evidence="1 2" key="1">
    <citation type="journal article" date="2022" name="Allergy">
        <title>Genome assembly and annotation of Periplaneta americana reveal a comprehensive cockroach allergen profile.</title>
        <authorList>
            <person name="Wang L."/>
            <person name="Xiong Q."/>
            <person name="Saelim N."/>
            <person name="Wang L."/>
            <person name="Nong W."/>
            <person name="Wan A.T."/>
            <person name="Shi M."/>
            <person name="Liu X."/>
            <person name="Cao Q."/>
            <person name="Hui J.H.L."/>
            <person name="Sookrung N."/>
            <person name="Leung T.F."/>
            <person name="Tungtrongchitr A."/>
            <person name="Tsui S.K.W."/>
        </authorList>
    </citation>
    <scope>NUCLEOTIDE SEQUENCE [LARGE SCALE GENOMIC DNA]</scope>
    <source>
        <strain evidence="1">PWHHKU_190912</strain>
    </source>
</reference>
<dbReference type="Proteomes" id="UP001148838">
    <property type="component" value="Unassembled WGS sequence"/>
</dbReference>
<evidence type="ECO:0000313" key="1">
    <source>
        <dbReference type="EMBL" id="KAJ4445335.1"/>
    </source>
</evidence>